<sequence>MRKALAVLIAVIIAAMLCGCADDISSSVQQADSSSRSSTKWTVTEVADDDISCEGLVLTALNSGDFPEMVKATDSTLLDTIMDFSKYGITDYCVYQQAISVELSEIIAVRADDTDGVKAALQSRKDSLIKQFGTYPEQEKVVSRTVVFQKGNLCFLIASEEPEKAEKAISDKISANSVDSGD</sequence>
<reference evidence="2 3" key="1">
    <citation type="submission" date="2015-09" db="EMBL/GenBank/DDBJ databases">
        <authorList>
            <consortium name="Pathogen Informatics"/>
        </authorList>
    </citation>
    <scope>NUCLEOTIDE SEQUENCE [LARGE SCALE GENOMIC DNA]</scope>
    <source>
        <strain evidence="2 3">2789STDY5834928</strain>
    </source>
</reference>
<dbReference type="EMBL" id="CZBY01000004">
    <property type="protein sequence ID" value="CUQ83463.1"/>
    <property type="molecule type" value="Genomic_DNA"/>
</dbReference>
<organism evidence="2 3">
    <name type="scientific">[Eubacterium] siraeum</name>
    <dbReference type="NCBI Taxonomy" id="39492"/>
    <lineage>
        <taxon>Bacteria</taxon>
        <taxon>Bacillati</taxon>
        <taxon>Bacillota</taxon>
        <taxon>Clostridia</taxon>
        <taxon>Eubacteriales</taxon>
        <taxon>Oscillospiraceae</taxon>
        <taxon>Oscillospiraceae incertae sedis</taxon>
    </lineage>
</organism>
<keyword evidence="1" id="KW-0732">Signal</keyword>
<evidence type="ECO:0008006" key="4">
    <source>
        <dbReference type="Google" id="ProtNLM"/>
    </source>
</evidence>
<evidence type="ECO:0000313" key="2">
    <source>
        <dbReference type="EMBL" id="CUQ83463.1"/>
    </source>
</evidence>
<evidence type="ECO:0000256" key="1">
    <source>
        <dbReference type="SAM" id="SignalP"/>
    </source>
</evidence>
<accession>A0A174Z7W6</accession>
<proteinExistence type="predicted"/>
<feature type="signal peptide" evidence="1">
    <location>
        <begin position="1"/>
        <end position="21"/>
    </location>
</feature>
<evidence type="ECO:0000313" key="3">
    <source>
        <dbReference type="Proteomes" id="UP000095662"/>
    </source>
</evidence>
<dbReference type="STRING" id="39492.ERS852540_00692"/>
<gene>
    <name evidence="2" type="ORF">ERS852540_00692</name>
</gene>
<dbReference type="Pfam" id="PF14270">
    <property type="entry name" value="DUF4358"/>
    <property type="match status" value="1"/>
</dbReference>
<dbReference type="InterPro" id="IPR025648">
    <property type="entry name" value="DUF4358"/>
</dbReference>
<dbReference type="AlphaFoldDB" id="A0A174Z7W6"/>
<protein>
    <recommendedName>
        <fullName evidence="4">DUF4358 domain-containing protein</fullName>
    </recommendedName>
</protein>
<dbReference type="PROSITE" id="PS51257">
    <property type="entry name" value="PROKAR_LIPOPROTEIN"/>
    <property type="match status" value="1"/>
</dbReference>
<feature type="chain" id="PRO_5039648846" description="DUF4358 domain-containing protein" evidence="1">
    <location>
        <begin position="22"/>
        <end position="182"/>
    </location>
</feature>
<name>A0A174Z7W6_9FIRM</name>
<dbReference type="Proteomes" id="UP000095662">
    <property type="component" value="Unassembled WGS sequence"/>
</dbReference>